<keyword evidence="5" id="KW-0677">Repeat</keyword>
<reference evidence="12" key="1">
    <citation type="submission" date="2022-07" db="EMBL/GenBank/DDBJ databases">
        <title>Phylogenomic reconstructions and comparative analyses of Kickxellomycotina fungi.</title>
        <authorList>
            <person name="Reynolds N.K."/>
            <person name="Stajich J.E."/>
            <person name="Barry K."/>
            <person name="Grigoriev I.V."/>
            <person name="Crous P."/>
            <person name="Smith M.E."/>
        </authorList>
    </citation>
    <scope>NUCLEOTIDE SEQUENCE</scope>
    <source>
        <strain evidence="12">NBRC 100468</strain>
    </source>
</reference>
<dbReference type="InterPro" id="IPR023395">
    <property type="entry name" value="MCP_dom_sf"/>
</dbReference>
<keyword evidence="3 10" id="KW-0813">Transport</keyword>
<comment type="caution">
    <text evidence="12">The sequence shown here is derived from an EMBL/GenBank/DDBJ whole genome shotgun (WGS) entry which is preliminary data.</text>
</comment>
<name>A0A9W8A8E1_9FUNG</name>
<evidence type="ECO:0000256" key="5">
    <source>
        <dbReference type="ARBA" id="ARBA00022737"/>
    </source>
</evidence>
<dbReference type="OrthoDB" id="43906at2759"/>
<feature type="repeat" description="Solcar" evidence="9">
    <location>
        <begin position="125"/>
        <end position="209"/>
    </location>
</feature>
<evidence type="ECO:0000256" key="8">
    <source>
        <dbReference type="ARBA" id="ARBA00023136"/>
    </source>
</evidence>
<evidence type="ECO:0000256" key="1">
    <source>
        <dbReference type="ARBA" id="ARBA00004225"/>
    </source>
</evidence>
<evidence type="ECO:0000256" key="3">
    <source>
        <dbReference type="ARBA" id="ARBA00022448"/>
    </source>
</evidence>
<dbReference type="GO" id="GO:0048250">
    <property type="term" value="P:iron import into the mitochondrion"/>
    <property type="evidence" value="ECO:0007669"/>
    <property type="project" value="TreeGrafter"/>
</dbReference>
<evidence type="ECO:0000256" key="2">
    <source>
        <dbReference type="ARBA" id="ARBA00006375"/>
    </source>
</evidence>
<dbReference type="InterPro" id="IPR018108">
    <property type="entry name" value="MCP_transmembrane"/>
</dbReference>
<evidence type="ECO:0000256" key="10">
    <source>
        <dbReference type="RuleBase" id="RU000488"/>
    </source>
</evidence>
<dbReference type="FunFam" id="1.50.40.10:FF:000029">
    <property type="entry name" value="Solute carrier family 25 member 28"/>
    <property type="match status" value="1"/>
</dbReference>
<dbReference type="AlphaFoldDB" id="A0A9W8A8E1"/>
<evidence type="ECO:0000256" key="9">
    <source>
        <dbReference type="PROSITE-ProRule" id="PRU00282"/>
    </source>
</evidence>
<keyword evidence="4 9" id="KW-0812">Transmembrane</keyword>
<comment type="subcellular location">
    <subcellularLocation>
        <location evidence="1">Mitochondrion membrane</location>
        <topology evidence="1">Multi-pass membrane protein</topology>
    </subcellularLocation>
</comment>
<keyword evidence="13" id="KW-1185">Reference proteome</keyword>
<evidence type="ECO:0000313" key="13">
    <source>
        <dbReference type="Proteomes" id="UP001150538"/>
    </source>
</evidence>
<organism evidence="12 13">
    <name type="scientific">Mycoemilia scoparia</name>
    <dbReference type="NCBI Taxonomy" id="417184"/>
    <lineage>
        <taxon>Eukaryota</taxon>
        <taxon>Fungi</taxon>
        <taxon>Fungi incertae sedis</taxon>
        <taxon>Zoopagomycota</taxon>
        <taxon>Kickxellomycotina</taxon>
        <taxon>Kickxellomycetes</taxon>
        <taxon>Kickxellales</taxon>
        <taxon>Kickxellaceae</taxon>
        <taxon>Mycoemilia</taxon>
    </lineage>
</organism>
<dbReference type="SUPFAM" id="SSF103506">
    <property type="entry name" value="Mitochondrial carrier"/>
    <property type="match status" value="1"/>
</dbReference>
<dbReference type="PRINTS" id="PR00926">
    <property type="entry name" value="MITOCARRIER"/>
</dbReference>
<evidence type="ECO:0000256" key="11">
    <source>
        <dbReference type="SAM" id="Phobius"/>
    </source>
</evidence>
<keyword evidence="7" id="KW-0496">Mitochondrion</keyword>
<dbReference type="Proteomes" id="UP001150538">
    <property type="component" value="Unassembled WGS sequence"/>
</dbReference>
<evidence type="ECO:0000256" key="4">
    <source>
        <dbReference type="ARBA" id="ARBA00022692"/>
    </source>
</evidence>
<sequence>MNMVEQKNTLPQHEAEHGYEELPETSPLTMHLIAGAAAGIMEHTVMYPFDNIKTRMQIVSSSSSQTMYTSVTHAFRLISTTEGARSLWRGVMSVVLGAGPAHAIYFAAYEQAKKMLGGTSDPSHLHPLAAGAAGGIATIISDALLNPFDVVKQRMQISGAYYKNIVNCAVKILQREGPRAFYVSYPTTLTMNIPFQSIQFGSYEVFRKTLNPSGQYSPLTHVVSGGIAGAIASAITTPIDCAKTLLQTRGLSTEKEIRSANSMVTAFRIIYRRQGIAGFFRGVAPRTIANMPATAISWTTYEYFKWQISQGNEAVN</sequence>
<dbReference type="GO" id="GO:0031966">
    <property type="term" value="C:mitochondrial membrane"/>
    <property type="evidence" value="ECO:0007669"/>
    <property type="project" value="UniProtKB-SubCell"/>
</dbReference>
<comment type="similarity">
    <text evidence="2 10">Belongs to the mitochondrial carrier (TC 2.A.29) family.</text>
</comment>
<keyword evidence="6 11" id="KW-1133">Transmembrane helix</keyword>
<gene>
    <name evidence="12" type="primary">MRS4</name>
    <name evidence="12" type="ORF">H4219_000415</name>
</gene>
<keyword evidence="8 9" id="KW-0472">Membrane</keyword>
<dbReference type="InterPro" id="IPR002067">
    <property type="entry name" value="MCP"/>
</dbReference>
<feature type="repeat" description="Solcar" evidence="9">
    <location>
        <begin position="216"/>
        <end position="307"/>
    </location>
</feature>
<feature type="repeat" description="Solcar" evidence="9">
    <location>
        <begin position="26"/>
        <end position="115"/>
    </location>
</feature>
<evidence type="ECO:0000256" key="7">
    <source>
        <dbReference type="ARBA" id="ARBA00023128"/>
    </source>
</evidence>
<protein>
    <submittedName>
        <fullName evidence="12">Fe(2+) transporter</fullName>
    </submittedName>
</protein>
<feature type="transmembrane region" description="Helical" evidence="11">
    <location>
        <begin position="128"/>
        <end position="145"/>
    </location>
</feature>
<dbReference type="GO" id="GO:0015093">
    <property type="term" value="F:ferrous iron transmembrane transporter activity"/>
    <property type="evidence" value="ECO:0007669"/>
    <property type="project" value="TreeGrafter"/>
</dbReference>
<dbReference type="Gene3D" id="1.50.40.10">
    <property type="entry name" value="Mitochondrial carrier domain"/>
    <property type="match status" value="1"/>
</dbReference>
<proteinExistence type="inferred from homology"/>
<dbReference type="EMBL" id="JANBPU010000003">
    <property type="protein sequence ID" value="KAJ1921683.1"/>
    <property type="molecule type" value="Genomic_DNA"/>
</dbReference>
<dbReference type="PANTHER" id="PTHR45758">
    <property type="entry name" value="MITOFERRIN-1-RELATED"/>
    <property type="match status" value="1"/>
</dbReference>
<feature type="transmembrane region" description="Helical" evidence="11">
    <location>
        <begin position="86"/>
        <end position="108"/>
    </location>
</feature>
<dbReference type="PROSITE" id="PS50920">
    <property type="entry name" value="SOLCAR"/>
    <property type="match status" value="3"/>
</dbReference>
<evidence type="ECO:0000256" key="6">
    <source>
        <dbReference type="ARBA" id="ARBA00022989"/>
    </source>
</evidence>
<evidence type="ECO:0000313" key="12">
    <source>
        <dbReference type="EMBL" id="KAJ1921683.1"/>
    </source>
</evidence>
<accession>A0A9W8A8E1</accession>
<dbReference type="Pfam" id="PF00153">
    <property type="entry name" value="Mito_carr"/>
    <property type="match status" value="3"/>
</dbReference>
<dbReference type="PANTHER" id="PTHR45758:SF4">
    <property type="entry name" value="MITOFERRIN-1"/>
    <property type="match status" value="1"/>
</dbReference>